<feature type="transmembrane region" description="Helical" evidence="8">
    <location>
        <begin position="61"/>
        <end position="79"/>
    </location>
</feature>
<accession>A0ABT4U602</accession>
<dbReference type="PANTHER" id="PTHR24221:SF654">
    <property type="entry name" value="ATP-BINDING CASSETTE SUB-FAMILY B MEMBER 6"/>
    <property type="match status" value="1"/>
</dbReference>
<dbReference type="PANTHER" id="PTHR24221">
    <property type="entry name" value="ATP-BINDING CASSETTE SUB-FAMILY B"/>
    <property type="match status" value="1"/>
</dbReference>
<dbReference type="PROSITE" id="PS50929">
    <property type="entry name" value="ABC_TM1F"/>
    <property type="match status" value="1"/>
</dbReference>
<dbReference type="InterPro" id="IPR003593">
    <property type="entry name" value="AAA+_ATPase"/>
</dbReference>
<feature type="transmembrane region" description="Helical" evidence="8">
    <location>
        <begin position="252"/>
        <end position="272"/>
    </location>
</feature>
<keyword evidence="4 11" id="KW-0067">ATP-binding</keyword>
<keyword evidence="3" id="KW-0547">Nucleotide-binding</keyword>
<dbReference type="InterPro" id="IPR011527">
    <property type="entry name" value="ABC1_TM_dom"/>
</dbReference>
<comment type="subcellular location">
    <subcellularLocation>
        <location evidence="1">Cell membrane</location>
        <topology evidence="1">Multi-pass membrane protein</topology>
    </subcellularLocation>
</comment>
<evidence type="ECO:0000256" key="6">
    <source>
        <dbReference type="ARBA" id="ARBA00023136"/>
    </source>
</evidence>
<dbReference type="PROSITE" id="PS50893">
    <property type="entry name" value="ABC_TRANSPORTER_2"/>
    <property type="match status" value="1"/>
</dbReference>
<dbReference type="PROSITE" id="PS00211">
    <property type="entry name" value="ABC_TRANSPORTER_1"/>
    <property type="match status" value="1"/>
</dbReference>
<organism evidence="11 12">
    <name type="scientific">Nocardiopsis endophytica</name>
    <dbReference type="NCBI Taxonomy" id="3018445"/>
    <lineage>
        <taxon>Bacteria</taxon>
        <taxon>Bacillati</taxon>
        <taxon>Actinomycetota</taxon>
        <taxon>Actinomycetes</taxon>
        <taxon>Streptosporangiales</taxon>
        <taxon>Nocardiopsidaceae</taxon>
        <taxon>Nocardiopsis</taxon>
    </lineage>
</organism>
<dbReference type="InterPro" id="IPR027417">
    <property type="entry name" value="P-loop_NTPase"/>
</dbReference>
<evidence type="ECO:0000313" key="11">
    <source>
        <dbReference type="EMBL" id="MDA2811909.1"/>
    </source>
</evidence>
<keyword evidence="12" id="KW-1185">Reference proteome</keyword>
<dbReference type="Gene3D" id="1.20.1560.10">
    <property type="entry name" value="ABC transporter type 1, transmembrane domain"/>
    <property type="match status" value="1"/>
</dbReference>
<evidence type="ECO:0000256" key="2">
    <source>
        <dbReference type="ARBA" id="ARBA00022692"/>
    </source>
</evidence>
<dbReference type="RefSeq" id="WP_270686362.1">
    <property type="nucleotide sequence ID" value="NZ_JAQFWQ010000038.1"/>
</dbReference>
<dbReference type="InterPro" id="IPR017871">
    <property type="entry name" value="ABC_transporter-like_CS"/>
</dbReference>
<evidence type="ECO:0000313" key="12">
    <source>
        <dbReference type="Proteomes" id="UP001527866"/>
    </source>
</evidence>
<dbReference type="Pfam" id="PF00664">
    <property type="entry name" value="ABC_membrane"/>
    <property type="match status" value="1"/>
</dbReference>
<dbReference type="Pfam" id="PF00005">
    <property type="entry name" value="ABC_tran"/>
    <property type="match status" value="1"/>
</dbReference>
<dbReference type="InterPro" id="IPR036640">
    <property type="entry name" value="ABC1_TM_sf"/>
</dbReference>
<feature type="compositionally biased region" description="Polar residues" evidence="7">
    <location>
        <begin position="562"/>
        <end position="577"/>
    </location>
</feature>
<feature type="transmembrane region" description="Helical" evidence="8">
    <location>
        <begin position="132"/>
        <end position="152"/>
    </location>
</feature>
<comment type="caution">
    <text evidence="11">The sequence shown here is derived from an EMBL/GenBank/DDBJ whole genome shotgun (WGS) entry which is preliminary data.</text>
</comment>
<dbReference type="EMBL" id="JAQFWQ010000038">
    <property type="protein sequence ID" value="MDA2811909.1"/>
    <property type="molecule type" value="Genomic_DNA"/>
</dbReference>
<dbReference type="Gene3D" id="3.40.50.300">
    <property type="entry name" value="P-loop containing nucleotide triphosphate hydrolases"/>
    <property type="match status" value="1"/>
</dbReference>
<evidence type="ECO:0000256" key="5">
    <source>
        <dbReference type="ARBA" id="ARBA00022989"/>
    </source>
</evidence>
<evidence type="ECO:0000259" key="10">
    <source>
        <dbReference type="PROSITE" id="PS50929"/>
    </source>
</evidence>
<gene>
    <name evidence="11" type="ORF">O4J56_14795</name>
</gene>
<feature type="transmembrane region" description="Helical" evidence="8">
    <location>
        <begin position="278"/>
        <end position="299"/>
    </location>
</feature>
<dbReference type="InterPro" id="IPR003439">
    <property type="entry name" value="ABC_transporter-like_ATP-bd"/>
</dbReference>
<dbReference type="InterPro" id="IPR039421">
    <property type="entry name" value="Type_1_exporter"/>
</dbReference>
<dbReference type="GO" id="GO:0005524">
    <property type="term" value="F:ATP binding"/>
    <property type="evidence" value="ECO:0007669"/>
    <property type="project" value="UniProtKB-KW"/>
</dbReference>
<name>A0ABT4U602_9ACTN</name>
<keyword evidence="6 8" id="KW-0472">Membrane</keyword>
<reference evidence="11 12" key="1">
    <citation type="submission" date="2023-01" db="EMBL/GenBank/DDBJ databases">
        <title>Draft genome sequence of Nocardiopsis sp. RSe5-2 isolated from halophytes.</title>
        <authorList>
            <person name="Duangmal K."/>
            <person name="Chantavorakit T."/>
        </authorList>
    </citation>
    <scope>NUCLEOTIDE SEQUENCE [LARGE SCALE GENOMIC DNA]</scope>
    <source>
        <strain evidence="11 12">RSe5-2</strain>
    </source>
</reference>
<dbReference type="SUPFAM" id="SSF52540">
    <property type="entry name" value="P-loop containing nucleoside triphosphate hydrolases"/>
    <property type="match status" value="1"/>
</dbReference>
<evidence type="ECO:0000256" key="3">
    <source>
        <dbReference type="ARBA" id="ARBA00022741"/>
    </source>
</evidence>
<feature type="region of interest" description="Disordered" evidence="7">
    <location>
        <begin position="553"/>
        <end position="577"/>
    </location>
</feature>
<evidence type="ECO:0000256" key="7">
    <source>
        <dbReference type="SAM" id="MobiDB-lite"/>
    </source>
</evidence>
<dbReference type="SUPFAM" id="SSF90123">
    <property type="entry name" value="ABC transporter transmembrane region"/>
    <property type="match status" value="1"/>
</dbReference>
<feature type="domain" description="ABC transporter" evidence="9">
    <location>
        <begin position="346"/>
        <end position="577"/>
    </location>
</feature>
<dbReference type="CDD" id="cd03228">
    <property type="entry name" value="ABCC_MRP_Like"/>
    <property type="match status" value="1"/>
</dbReference>
<dbReference type="Proteomes" id="UP001527866">
    <property type="component" value="Unassembled WGS sequence"/>
</dbReference>
<dbReference type="SMART" id="SM00382">
    <property type="entry name" value="AAA"/>
    <property type="match status" value="1"/>
</dbReference>
<keyword evidence="2 8" id="KW-0812">Transmembrane</keyword>
<protein>
    <submittedName>
        <fullName evidence="11">ABC transporter ATP-binding protein</fullName>
    </submittedName>
</protein>
<feature type="domain" description="ABC transmembrane type-1" evidence="10">
    <location>
        <begin position="29"/>
        <end position="282"/>
    </location>
</feature>
<feature type="transmembrane region" description="Helical" evidence="8">
    <location>
        <begin position="158"/>
        <end position="181"/>
    </location>
</feature>
<evidence type="ECO:0000256" key="1">
    <source>
        <dbReference type="ARBA" id="ARBA00004651"/>
    </source>
</evidence>
<evidence type="ECO:0000256" key="8">
    <source>
        <dbReference type="SAM" id="Phobius"/>
    </source>
</evidence>
<evidence type="ECO:0000256" key="4">
    <source>
        <dbReference type="ARBA" id="ARBA00022840"/>
    </source>
</evidence>
<proteinExistence type="predicted"/>
<feature type="transmembrane region" description="Helical" evidence="8">
    <location>
        <begin position="25"/>
        <end position="49"/>
    </location>
</feature>
<sequence length="577" mass="59541">MTTVSALRALRGLLPALRPEWRGMLWSYLVGTVSALALAALTVLTAWAVGRAVVEGEPPGAVWWAAVIGLVVLRTVLTWQEMDVSHALAYRVLARLRMALFDAYARSVPGRRREHSGRAATVAMGDIEKLEFFYAHTVAQIGASVTVFLAALATATVLLPQAGAVMLVGSAAVAASAFAWARTARRLGEEEQRERSALSARMVDALGALREVLAYGLAPRIVAETDAATAAAAATTRRRELVAQLVTALRELIVTAVVIGVIAVSASAAGVLSGSGAGAALSPALLPALVALAVAGVAATTEAATTLSQLHPLVAGADRVAAGINRPPVVSEPAAARRLPVGPLGLRFRDVGFAYDGREPVLASWFAEIAPGEHVGLAGPSGAGKSTAVALAARLWDPASGAVELVGGDGDAVALSELDDTDLRGAVALVDQDATLFHGTVRENLLRGTGTRPDADLAAVLERVGADGWIGLDDGLGESGVRLSGGQRARLCLARALVRSPRVLLVDEVTASLDPATERAISDVIAGFDGTVLIASHRAETLARCDRVIRIEGPGERGGQAPVTTRMDTAGTSPPSR</sequence>
<evidence type="ECO:0000259" key="9">
    <source>
        <dbReference type="PROSITE" id="PS50893"/>
    </source>
</evidence>
<keyword evidence="5 8" id="KW-1133">Transmembrane helix</keyword>